<feature type="non-terminal residue" evidence="1">
    <location>
        <position position="1"/>
    </location>
</feature>
<comment type="caution">
    <text evidence="1">The sequence shown here is derived from an EMBL/GenBank/DDBJ whole genome shotgun (WGS) entry which is preliminary data.</text>
</comment>
<evidence type="ECO:0000313" key="2">
    <source>
        <dbReference type="Proteomes" id="UP001437256"/>
    </source>
</evidence>
<name>A0ABR2Z777_9AGAR</name>
<proteinExistence type="predicted"/>
<reference evidence="1 2" key="1">
    <citation type="submission" date="2024-05" db="EMBL/GenBank/DDBJ databases">
        <title>A draft genome resource for the thread blight pathogen Marasmius tenuissimus strain MS-2.</title>
        <authorList>
            <person name="Yulfo-Soto G.E."/>
            <person name="Baruah I.K."/>
            <person name="Amoako-Attah I."/>
            <person name="Bukari Y."/>
            <person name="Meinhardt L.W."/>
            <person name="Bailey B.A."/>
            <person name="Cohen S.P."/>
        </authorList>
    </citation>
    <scope>NUCLEOTIDE SEQUENCE [LARGE SCALE GENOMIC DNA]</scope>
    <source>
        <strain evidence="1 2">MS-2</strain>
    </source>
</reference>
<evidence type="ECO:0000313" key="1">
    <source>
        <dbReference type="EMBL" id="KAL0057109.1"/>
    </source>
</evidence>
<protein>
    <submittedName>
        <fullName evidence="1">Uncharacterized protein</fullName>
    </submittedName>
</protein>
<accession>A0ABR2Z777</accession>
<organism evidence="1 2">
    <name type="scientific">Marasmius tenuissimus</name>
    <dbReference type="NCBI Taxonomy" id="585030"/>
    <lineage>
        <taxon>Eukaryota</taxon>
        <taxon>Fungi</taxon>
        <taxon>Dikarya</taxon>
        <taxon>Basidiomycota</taxon>
        <taxon>Agaricomycotina</taxon>
        <taxon>Agaricomycetes</taxon>
        <taxon>Agaricomycetidae</taxon>
        <taxon>Agaricales</taxon>
        <taxon>Marasmiineae</taxon>
        <taxon>Marasmiaceae</taxon>
        <taxon>Marasmius</taxon>
    </lineage>
</organism>
<dbReference type="Proteomes" id="UP001437256">
    <property type="component" value="Unassembled WGS sequence"/>
</dbReference>
<sequence>GVDRTQEGKDNGMITTKGDDAGVMLAVDRQRLERSPFLVVAQRGKRLPVKKVFVTGFNLLDCVLVVVRPDDVAIRPSDSDKLRTYITGISPQSTILSPDLNGLASRGTLYPPYRVKRRDPAQIPAKKAIKKVSASVLAAASGNDLSPGPNLAPGR</sequence>
<gene>
    <name evidence="1" type="ORF">AAF712_016264</name>
</gene>
<dbReference type="EMBL" id="JBBXMP010000690">
    <property type="protein sequence ID" value="KAL0057109.1"/>
    <property type="molecule type" value="Genomic_DNA"/>
</dbReference>
<keyword evidence="2" id="KW-1185">Reference proteome</keyword>